<evidence type="ECO:0000259" key="1">
    <source>
        <dbReference type="Pfam" id="PF13472"/>
    </source>
</evidence>
<proteinExistence type="predicted"/>
<feature type="domain" description="SGNH hydrolase-type esterase" evidence="1">
    <location>
        <begin position="19"/>
        <end position="221"/>
    </location>
</feature>
<dbReference type="Proteomes" id="UP000320496">
    <property type="component" value="Chromosome"/>
</dbReference>
<evidence type="ECO:0000313" key="3">
    <source>
        <dbReference type="Proteomes" id="UP000320496"/>
    </source>
</evidence>
<dbReference type="InterPro" id="IPR036514">
    <property type="entry name" value="SGNH_hydro_sf"/>
</dbReference>
<evidence type="ECO:0000313" key="2">
    <source>
        <dbReference type="EMBL" id="QDU37250.1"/>
    </source>
</evidence>
<accession>A0A517Z442</accession>
<reference evidence="2 3" key="1">
    <citation type="submission" date="2019-02" db="EMBL/GenBank/DDBJ databases">
        <title>Deep-cultivation of Planctomycetes and their phenomic and genomic characterization uncovers novel biology.</title>
        <authorList>
            <person name="Wiegand S."/>
            <person name="Jogler M."/>
            <person name="Boedeker C."/>
            <person name="Pinto D."/>
            <person name="Vollmers J."/>
            <person name="Rivas-Marin E."/>
            <person name="Kohn T."/>
            <person name="Peeters S.H."/>
            <person name="Heuer A."/>
            <person name="Rast P."/>
            <person name="Oberbeckmann S."/>
            <person name="Bunk B."/>
            <person name="Jeske O."/>
            <person name="Meyerdierks A."/>
            <person name="Storesund J.E."/>
            <person name="Kallscheuer N."/>
            <person name="Luecker S."/>
            <person name="Lage O.M."/>
            <person name="Pohl T."/>
            <person name="Merkel B.J."/>
            <person name="Hornburger P."/>
            <person name="Mueller R.-W."/>
            <person name="Bruemmer F."/>
            <person name="Labrenz M."/>
            <person name="Spormann A.M."/>
            <person name="Op den Camp H."/>
            <person name="Overmann J."/>
            <person name="Amann R."/>
            <person name="Jetten M.S.M."/>
            <person name="Mascher T."/>
            <person name="Medema M.H."/>
            <person name="Devos D.P."/>
            <person name="Kaster A.-K."/>
            <person name="Ovreas L."/>
            <person name="Rohde M."/>
            <person name="Galperin M.Y."/>
            <person name="Jogler C."/>
        </authorList>
    </citation>
    <scope>NUCLEOTIDE SEQUENCE [LARGE SCALE GENOMIC DNA]</scope>
    <source>
        <strain evidence="2 3">Mal4</strain>
    </source>
</reference>
<dbReference type="GO" id="GO:0016788">
    <property type="term" value="F:hydrolase activity, acting on ester bonds"/>
    <property type="evidence" value="ECO:0007669"/>
    <property type="project" value="UniProtKB-ARBA"/>
</dbReference>
<dbReference type="Pfam" id="PF13472">
    <property type="entry name" value="Lipase_GDSL_2"/>
    <property type="match status" value="1"/>
</dbReference>
<dbReference type="Gene3D" id="3.40.50.1110">
    <property type="entry name" value="SGNH hydrolase"/>
    <property type="match status" value="1"/>
</dbReference>
<dbReference type="AlphaFoldDB" id="A0A517Z442"/>
<dbReference type="EMBL" id="CP036275">
    <property type="protein sequence ID" value="QDU37250.1"/>
    <property type="molecule type" value="Genomic_DNA"/>
</dbReference>
<name>A0A517Z442_9PLAN</name>
<sequence length="248" mass="27783">MSNSDAPIAASRDLWRIVAIGDCNTSGTGRPTPENCVPSRLARLLADAGQPCSVQNLGYRMSTTREGLVRTQRDAEPGDLVLINFGLVDAWITSIPRVYVPYYPDNFLRKQSRKLLKWTKRRLRSPLARRFVPIGTVVPQEEYVRNLRQIVEIARAWPTEPTVLLWGTALTVGNPERSASIRQYNDRMQELAGELDVPYVDTPALMSGLDAAEAYQDRTHLEAPAIERVAAAMADVVLRERVSRRRAA</sequence>
<gene>
    <name evidence="2" type="ORF">Mal4_15600</name>
</gene>
<keyword evidence="3" id="KW-1185">Reference proteome</keyword>
<dbReference type="CDD" id="cd00229">
    <property type="entry name" value="SGNH_hydrolase"/>
    <property type="match status" value="1"/>
</dbReference>
<dbReference type="KEGG" id="mri:Mal4_15600"/>
<dbReference type="SUPFAM" id="SSF52266">
    <property type="entry name" value="SGNH hydrolase"/>
    <property type="match status" value="1"/>
</dbReference>
<dbReference type="RefSeq" id="WP_197444189.1">
    <property type="nucleotide sequence ID" value="NZ_CP036275.1"/>
</dbReference>
<protein>
    <recommendedName>
        <fullName evidence="1">SGNH hydrolase-type esterase domain-containing protein</fullName>
    </recommendedName>
</protein>
<organism evidence="2 3">
    <name type="scientific">Maioricimonas rarisocia</name>
    <dbReference type="NCBI Taxonomy" id="2528026"/>
    <lineage>
        <taxon>Bacteria</taxon>
        <taxon>Pseudomonadati</taxon>
        <taxon>Planctomycetota</taxon>
        <taxon>Planctomycetia</taxon>
        <taxon>Planctomycetales</taxon>
        <taxon>Planctomycetaceae</taxon>
        <taxon>Maioricimonas</taxon>
    </lineage>
</organism>
<dbReference type="InterPro" id="IPR013830">
    <property type="entry name" value="SGNH_hydro"/>
</dbReference>